<dbReference type="AlphaFoldDB" id="A0A1A0HK89"/>
<dbReference type="OrthoDB" id="10429073at2759"/>
<evidence type="ECO:0000313" key="2">
    <source>
        <dbReference type="EMBL" id="OBA24218.1"/>
    </source>
</evidence>
<dbReference type="GeneID" id="30032188"/>
<reference evidence="2 3" key="1">
    <citation type="submission" date="2016-05" db="EMBL/GenBank/DDBJ databases">
        <title>Comparative genomics of biotechnologically important yeasts.</title>
        <authorList>
            <consortium name="DOE Joint Genome Institute"/>
            <person name="Riley R."/>
            <person name="Haridas S."/>
            <person name="Wolfe K.H."/>
            <person name="Lopes M.R."/>
            <person name="Hittinger C.T."/>
            <person name="Goker M."/>
            <person name="Salamov A."/>
            <person name="Wisecaver J."/>
            <person name="Long T.M."/>
            <person name="Aerts A.L."/>
            <person name="Barry K."/>
            <person name="Choi C."/>
            <person name="Clum A."/>
            <person name="Coughlan A.Y."/>
            <person name="Deshpande S."/>
            <person name="Douglass A.P."/>
            <person name="Hanson S.J."/>
            <person name="Klenk H.-P."/>
            <person name="LaButti K."/>
            <person name="Lapidus A."/>
            <person name="Lindquist E."/>
            <person name="Lipzen A."/>
            <person name="Meier-kolthoff J.P."/>
            <person name="Ohm R.A."/>
            <person name="Otillar R.P."/>
            <person name="Pangilinan J."/>
            <person name="Peng Y."/>
            <person name="Rokas A."/>
            <person name="Rosa C.A."/>
            <person name="Scheuner C."/>
            <person name="Sibirny A.A."/>
            <person name="Slot J.C."/>
            <person name="Stielow J.B."/>
            <person name="Sun H."/>
            <person name="Kurtzman C.P."/>
            <person name="Blackwell M."/>
            <person name="Grigoriev I.V."/>
            <person name="Jeffries T.W."/>
        </authorList>
    </citation>
    <scope>NUCLEOTIDE SEQUENCE [LARGE SCALE GENOMIC DNA]</scope>
    <source>
        <strain evidence="2 3">NRRL YB-4993</strain>
    </source>
</reference>
<feature type="transmembrane region" description="Helical" evidence="1">
    <location>
        <begin position="82"/>
        <end position="109"/>
    </location>
</feature>
<sequence>MLEKPHELPLSFFDAEPPSHYCCQLCDFHCQWGHIVDYNMVVGAVSPNLLLLNLGLIAYALVFRTHAEPCAGPSHGHVRRILWARLGHLLLGLAILAVLVAGAVVWVMAS</sequence>
<gene>
    <name evidence="2" type="ORF">METBIDRAFT_81530</name>
</gene>
<keyword evidence="1" id="KW-0812">Transmembrane</keyword>
<dbReference type="RefSeq" id="XP_018714699.1">
    <property type="nucleotide sequence ID" value="XM_018859212.1"/>
</dbReference>
<dbReference type="Proteomes" id="UP000092555">
    <property type="component" value="Unassembled WGS sequence"/>
</dbReference>
<accession>A0A1A0HK89</accession>
<proteinExistence type="predicted"/>
<organism evidence="2 3">
    <name type="scientific">Metschnikowia bicuspidata var. bicuspidata NRRL YB-4993</name>
    <dbReference type="NCBI Taxonomy" id="869754"/>
    <lineage>
        <taxon>Eukaryota</taxon>
        <taxon>Fungi</taxon>
        <taxon>Dikarya</taxon>
        <taxon>Ascomycota</taxon>
        <taxon>Saccharomycotina</taxon>
        <taxon>Pichiomycetes</taxon>
        <taxon>Metschnikowiaceae</taxon>
        <taxon>Metschnikowia</taxon>
    </lineage>
</organism>
<keyword evidence="1" id="KW-0472">Membrane</keyword>
<comment type="caution">
    <text evidence="2">The sequence shown here is derived from an EMBL/GenBank/DDBJ whole genome shotgun (WGS) entry which is preliminary data.</text>
</comment>
<evidence type="ECO:0000256" key="1">
    <source>
        <dbReference type="SAM" id="Phobius"/>
    </source>
</evidence>
<keyword evidence="3" id="KW-1185">Reference proteome</keyword>
<evidence type="ECO:0000313" key="3">
    <source>
        <dbReference type="Proteomes" id="UP000092555"/>
    </source>
</evidence>
<name>A0A1A0HK89_9ASCO</name>
<keyword evidence="1" id="KW-1133">Transmembrane helix</keyword>
<feature type="transmembrane region" description="Helical" evidence="1">
    <location>
        <begin position="41"/>
        <end position="62"/>
    </location>
</feature>
<dbReference type="EMBL" id="LXTC01000001">
    <property type="protein sequence ID" value="OBA24218.1"/>
    <property type="molecule type" value="Genomic_DNA"/>
</dbReference>
<protein>
    <submittedName>
        <fullName evidence="2">Uncharacterized protein</fullName>
    </submittedName>
</protein>